<dbReference type="Pfam" id="PF00092">
    <property type="entry name" value="VWA"/>
    <property type="match status" value="1"/>
</dbReference>
<sequence length="1212" mass="135396">MANFVVIVICLINIGRLGQSLELKSGAYEDLVIAVADSVPVGECQRILTNLESTLALASQHLFSALDGRAFLRSATVILPVSWPDSCAPKSVSSGAGDFSDVTLLPNDLTRGTIWTQQSAGCGQTGDQIYLAYETLLKKDDVLARLFVKQFAMYRYGVFEEQGYENDPIYPTCYYDDENKRNRVTGCSDLPIKDNGICSSGEKNYNKTRLVDEKARSSLMFAAEVPSISMFCDEGTHDQYAPTKHNLICNRRSTFDIISNHPDFSVNVISTNHYTNEITNTTPRVTYRKQNTTRYILVIENTKDMQVRESWSHLRNAIRKWSLFDLPQNSEVGVILAENNGAKKLVNILSLKKNTNAGDISSNLPYNTGDSSQPACLHCALKDAITMLVDYSKYRNGARNVIVLIAPGMNMNAQLENLTREAKKSKIRIATINYPDIVRSQPLDLLATQTDGVAYTVMEQKFNVEMSMLSTYFRLTNVLYNVIERFYSGNPSELLMEIHRRKLTDDGRTSITGSFVLDENMGEPARFMLYTHNTEQPLIRGLSLVSPSHQEYTGRSEDMVMAKILSLRVNISEPGTWTYTIERDAGNPQPHYIQVMATPRSRTVPVVRTKFWVRTNQPGGPLILLAEVKQGNWPVLGAKVLVTFTRSEVNGSIAYSDSLELLDTGSGDPDITRGDGIYTRYFSAAAGGPGTYTFDTTVTDNGNTAYTWQSNINALDEKPCCGSMIPKYSVQPLSPFQRILPPITIVFTTEDMVRASQVAVGRIGDLKVQVKPEDMKALLTWTSPDLGGTRAARYQIKYSTTLNDIVDNYEVLAKVWEHDAPHVLSIGTETTFTLDMTKAKYLLDKPLYFAIRAYPQMYSDSSASPLSNWVRVLVPSPPPPPTVPPTFIPNDHTAWPNQGNSIGIDAVGQVNKPGNFGLEVVLPIVIGVIILAIILSLYCYFCVIKRRNRNNHKKSHSTGLQTDKLSSAVTIVPSSPLHSSQNSQQGYVNHSDLPDHHTIGVPINSFAFEDEPKKRYSLVHQQEQQLIEELKHQQMQNQQRELNTPNNTYTGLSVISSNSLQRNGHPLSPYNSWSASQLLHEHERRHSPMDNMIPEDQLLAQHQAELDHMSLNGQNVVDHISMNSHQIPDHYGQTHAPPVPPLPVYNSNGYPVNYNIYGVHQPQQMVATQQNHPIYQTMQRNEPLAPYSSNSLQGSLNSVNSGEKKRRNVTMV</sequence>
<dbReference type="AlphaFoldDB" id="A0AAN7V8U8"/>
<feature type="compositionally biased region" description="Polar residues" evidence="1">
    <location>
        <begin position="1187"/>
        <end position="1201"/>
    </location>
</feature>
<dbReference type="PROSITE" id="PS50234">
    <property type="entry name" value="VWFA"/>
    <property type="match status" value="1"/>
</dbReference>
<dbReference type="InterPro" id="IPR013642">
    <property type="entry name" value="CLCA_N"/>
</dbReference>
<dbReference type="Pfam" id="PF08434">
    <property type="entry name" value="CLCA"/>
    <property type="match status" value="1"/>
</dbReference>
<accession>A0AAN7V8U8</accession>
<dbReference type="InterPro" id="IPR002035">
    <property type="entry name" value="VWF_A"/>
</dbReference>
<feature type="signal peptide" evidence="3">
    <location>
        <begin position="1"/>
        <end position="20"/>
    </location>
</feature>
<keyword evidence="2" id="KW-0812">Transmembrane</keyword>
<dbReference type="GO" id="GO:0032991">
    <property type="term" value="C:protein-containing complex"/>
    <property type="evidence" value="ECO:0007669"/>
    <property type="project" value="UniProtKB-ARBA"/>
</dbReference>
<dbReference type="InterPro" id="IPR036465">
    <property type="entry name" value="vWFA_dom_sf"/>
</dbReference>
<dbReference type="SUPFAM" id="SSF53300">
    <property type="entry name" value="vWA-like"/>
    <property type="match status" value="1"/>
</dbReference>
<keyword evidence="3" id="KW-0732">Signal</keyword>
<feature type="region of interest" description="Disordered" evidence="1">
    <location>
        <begin position="1184"/>
        <end position="1212"/>
    </location>
</feature>
<evidence type="ECO:0000259" key="4">
    <source>
        <dbReference type="PROSITE" id="PS50234"/>
    </source>
</evidence>
<keyword evidence="6" id="KW-1185">Reference proteome</keyword>
<evidence type="ECO:0000313" key="6">
    <source>
        <dbReference type="Proteomes" id="UP001329430"/>
    </source>
</evidence>
<feature type="transmembrane region" description="Helical" evidence="2">
    <location>
        <begin position="920"/>
        <end position="944"/>
    </location>
</feature>
<feature type="region of interest" description="Disordered" evidence="1">
    <location>
        <begin position="973"/>
        <end position="994"/>
    </location>
</feature>
<keyword evidence="2" id="KW-1133">Transmembrane helix</keyword>
<dbReference type="Proteomes" id="UP001329430">
    <property type="component" value="Chromosome 7"/>
</dbReference>
<name>A0AAN7V8U8_9COLE</name>
<evidence type="ECO:0000256" key="2">
    <source>
        <dbReference type="SAM" id="Phobius"/>
    </source>
</evidence>
<evidence type="ECO:0000256" key="3">
    <source>
        <dbReference type="SAM" id="SignalP"/>
    </source>
</evidence>
<evidence type="ECO:0000256" key="1">
    <source>
        <dbReference type="SAM" id="MobiDB-lite"/>
    </source>
</evidence>
<comment type="caution">
    <text evidence="5">The sequence shown here is derived from an EMBL/GenBank/DDBJ whole genome shotgun (WGS) entry which is preliminary data.</text>
</comment>
<organism evidence="5 6">
    <name type="scientific">Pyrocoelia pectoralis</name>
    <dbReference type="NCBI Taxonomy" id="417401"/>
    <lineage>
        <taxon>Eukaryota</taxon>
        <taxon>Metazoa</taxon>
        <taxon>Ecdysozoa</taxon>
        <taxon>Arthropoda</taxon>
        <taxon>Hexapoda</taxon>
        <taxon>Insecta</taxon>
        <taxon>Pterygota</taxon>
        <taxon>Neoptera</taxon>
        <taxon>Endopterygota</taxon>
        <taxon>Coleoptera</taxon>
        <taxon>Polyphaga</taxon>
        <taxon>Elateriformia</taxon>
        <taxon>Elateroidea</taxon>
        <taxon>Lampyridae</taxon>
        <taxon>Lampyrinae</taxon>
        <taxon>Pyrocoelia</taxon>
    </lineage>
</organism>
<feature type="compositionally biased region" description="Polar residues" evidence="1">
    <location>
        <begin position="973"/>
        <end position="988"/>
    </location>
</feature>
<dbReference type="Gene3D" id="3.40.50.410">
    <property type="entry name" value="von Willebrand factor, type A domain"/>
    <property type="match status" value="1"/>
</dbReference>
<reference evidence="5 6" key="1">
    <citation type="journal article" date="2024" name="Insects">
        <title>An Improved Chromosome-Level Genome Assembly of the Firefly Pyrocoelia pectoralis.</title>
        <authorList>
            <person name="Fu X."/>
            <person name="Meyer-Rochow V.B."/>
            <person name="Ballantyne L."/>
            <person name="Zhu X."/>
        </authorList>
    </citation>
    <scope>NUCLEOTIDE SEQUENCE [LARGE SCALE GENOMIC DNA]</scope>
    <source>
        <strain evidence="5">XCY_ONT2</strain>
    </source>
</reference>
<protein>
    <recommendedName>
        <fullName evidence="4">VWFA domain-containing protein</fullName>
    </recommendedName>
</protein>
<feature type="domain" description="VWFA" evidence="4">
    <location>
        <begin position="294"/>
        <end position="479"/>
    </location>
</feature>
<evidence type="ECO:0000313" key="5">
    <source>
        <dbReference type="EMBL" id="KAK5641118.1"/>
    </source>
</evidence>
<keyword evidence="2" id="KW-0472">Membrane</keyword>
<feature type="chain" id="PRO_5042887234" description="VWFA domain-containing protein" evidence="3">
    <location>
        <begin position="21"/>
        <end position="1212"/>
    </location>
</feature>
<dbReference type="EMBL" id="JAVRBK010000007">
    <property type="protein sequence ID" value="KAK5641118.1"/>
    <property type="molecule type" value="Genomic_DNA"/>
</dbReference>
<proteinExistence type="predicted"/>
<gene>
    <name evidence="5" type="ORF">RI129_009665</name>
</gene>